<comment type="caution">
    <text evidence="3">The sequence shown here is derived from an EMBL/GenBank/DDBJ whole genome shotgun (WGS) entry which is preliminary data.</text>
</comment>
<evidence type="ECO:0000313" key="3">
    <source>
        <dbReference type="EMBL" id="KAK4393986.1"/>
    </source>
</evidence>
<reference evidence="3" key="2">
    <citation type="journal article" date="2024" name="Plant">
        <title>Genomic evolution and insights into agronomic trait innovations of Sesamum species.</title>
        <authorList>
            <person name="Miao H."/>
            <person name="Wang L."/>
            <person name="Qu L."/>
            <person name="Liu H."/>
            <person name="Sun Y."/>
            <person name="Le M."/>
            <person name="Wang Q."/>
            <person name="Wei S."/>
            <person name="Zheng Y."/>
            <person name="Lin W."/>
            <person name="Duan Y."/>
            <person name="Cao H."/>
            <person name="Xiong S."/>
            <person name="Wang X."/>
            <person name="Wei L."/>
            <person name="Li C."/>
            <person name="Ma Q."/>
            <person name="Ju M."/>
            <person name="Zhao R."/>
            <person name="Li G."/>
            <person name="Mu C."/>
            <person name="Tian Q."/>
            <person name="Mei H."/>
            <person name="Zhang T."/>
            <person name="Gao T."/>
            <person name="Zhang H."/>
        </authorList>
    </citation>
    <scope>NUCLEOTIDE SEQUENCE</scope>
    <source>
        <strain evidence="3">K16</strain>
    </source>
</reference>
<keyword evidence="3" id="KW-0645">Protease</keyword>
<dbReference type="InterPro" id="IPR029058">
    <property type="entry name" value="AB_hydrolase_fold"/>
</dbReference>
<evidence type="ECO:0000313" key="4">
    <source>
        <dbReference type="Proteomes" id="UP001289374"/>
    </source>
</evidence>
<dbReference type="Pfam" id="PF00450">
    <property type="entry name" value="Peptidase_S10"/>
    <property type="match status" value="3"/>
</dbReference>
<keyword evidence="3" id="KW-0378">Hydrolase</keyword>
<dbReference type="PANTHER" id="PTHR11802:SF224">
    <property type="entry name" value="SERINE CARBOXYPEPTIDASE-LIKE 7 ISOFORM X1"/>
    <property type="match status" value="1"/>
</dbReference>
<dbReference type="GO" id="GO:0004185">
    <property type="term" value="F:serine-type carboxypeptidase activity"/>
    <property type="evidence" value="ECO:0007669"/>
    <property type="project" value="InterPro"/>
</dbReference>
<sequence length="312" mass="35230">MKHYSSFHLLLCLLLLINSTASSQSIINTLPGFPGILPFKLETGYIGVGEDDEVQLFYYFIESEDDPKTDPLMLWITGDRVAPVSPGWFTKSVASIIFIDSPVGTGFSYATTPQAYNNSDTKSAEHNYSFLRKWLLNHPEFLKNRMYVVGDSYGGKIVPMVALEIAEGNEAGLEPRILLQNYNYVTSYVWANNETVQEALQIRQGTKSDWKRCNKSLTYEEDVSSVFKHHQLLSDKGFQALAYSGDHDMVIPYMSTLKWIRGLNLTLDDDWRPWTVDGQVAGMGKGTFIEVTPLKTREKKTAVKDFQGHENG</sequence>
<dbReference type="GO" id="GO:0016747">
    <property type="term" value="F:acyltransferase activity, transferring groups other than amino-acyl groups"/>
    <property type="evidence" value="ECO:0007669"/>
    <property type="project" value="TreeGrafter"/>
</dbReference>
<comment type="similarity">
    <text evidence="1">Belongs to the peptidase S10 family.</text>
</comment>
<dbReference type="EMBL" id="JACGWL010000010">
    <property type="protein sequence ID" value="KAK4393986.1"/>
    <property type="molecule type" value="Genomic_DNA"/>
</dbReference>
<dbReference type="GO" id="GO:0006508">
    <property type="term" value="P:proteolysis"/>
    <property type="evidence" value="ECO:0007669"/>
    <property type="project" value="InterPro"/>
</dbReference>
<dbReference type="GO" id="GO:0019748">
    <property type="term" value="P:secondary metabolic process"/>
    <property type="evidence" value="ECO:0007669"/>
    <property type="project" value="TreeGrafter"/>
</dbReference>
<evidence type="ECO:0000256" key="2">
    <source>
        <dbReference type="SAM" id="SignalP"/>
    </source>
</evidence>
<reference evidence="3" key="1">
    <citation type="submission" date="2020-06" db="EMBL/GenBank/DDBJ databases">
        <authorList>
            <person name="Li T."/>
            <person name="Hu X."/>
            <person name="Zhang T."/>
            <person name="Song X."/>
            <person name="Zhang H."/>
            <person name="Dai N."/>
            <person name="Sheng W."/>
            <person name="Hou X."/>
            <person name="Wei L."/>
        </authorList>
    </citation>
    <scope>NUCLEOTIDE SEQUENCE</scope>
    <source>
        <strain evidence="3">K16</strain>
        <tissue evidence="3">Leaf</tissue>
    </source>
</reference>
<keyword evidence="2" id="KW-0732">Signal</keyword>
<dbReference type="SUPFAM" id="SSF53474">
    <property type="entry name" value="alpha/beta-Hydrolases"/>
    <property type="match status" value="1"/>
</dbReference>
<name>A0AAE1WIK9_9LAMI</name>
<proteinExistence type="inferred from homology"/>
<dbReference type="InterPro" id="IPR001563">
    <property type="entry name" value="Peptidase_S10"/>
</dbReference>
<organism evidence="3 4">
    <name type="scientific">Sesamum angolense</name>
    <dbReference type="NCBI Taxonomy" id="2727404"/>
    <lineage>
        <taxon>Eukaryota</taxon>
        <taxon>Viridiplantae</taxon>
        <taxon>Streptophyta</taxon>
        <taxon>Embryophyta</taxon>
        <taxon>Tracheophyta</taxon>
        <taxon>Spermatophyta</taxon>
        <taxon>Magnoliopsida</taxon>
        <taxon>eudicotyledons</taxon>
        <taxon>Gunneridae</taxon>
        <taxon>Pentapetalae</taxon>
        <taxon>asterids</taxon>
        <taxon>lamiids</taxon>
        <taxon>Lamiales</taxon>
        <taxon>Pedaliaceae</taxon>
        <taxon>Sesamum</taxon>
    </lineage>
</organism>
<dbReference type="PANTHER" id="PTHR11802">
    <property type="entry name" value="SERINE PROTEASE FAMILY S10 SERINE CARBOXYPEPTIDASE"/>
    <property type="match status" value="1"/>
</dbReference>
<feature type="signal peptide" evidence="2">
    <location>
        <begin position="1"/>
        <end position="23"/>
    </location>
</feature>
<protein>
    <submittedName>
        <fullName evidence="3">Serine carboxypeptidase-like 16</fullName>
    </submittedName>
</protein>
<accession>A0AAE1WIK9</accession>
<gene>
    <name evidence="3" type="ORF">Sango_1869400</name>
</gene>
<feature type="chain" id="PRO_5042230246" evidence="2">
    <location>
        <begin position="24"/>
        <end position="312"/>
    </location>
</feature>
<dbReference type="Gene3D" id="3.40.50.12670">
    <property type="match status" value="1"/>
</dbReference>
<evidence type="ECO:0000256" key="1">
    <source>
        <dbReference type="ARBA" id="ARBA00009431"/>
    </source>
</evidence>
<keyword evidence="4" id="KW-1185">Reference proteome</keyword>
<keyword evidence="3" id="KW-0121">Carboxypeptidase</keyword>
<dbReference type="PRINTS" id="PR00724">
    <property type="entry name" value="CRBOXYPTASEC"/>
</dbReference>
<dbReference type="Proteomes" id="UP001289374">
    <property type="component" value="Unassembled WGS sequence"/>
</dbReference>
<dbReference type="Gene3D" id="3.40.50.1820">
    <property type="entry name" value="alpha/beta hydrolase"/>
    <property type="match status" value="1"/>
</dbReference>
<dbReference type="AlphaFoldDB" id="A0AAE1WIK9"/>